<dbReference type="PANTHER" id="PTHR31900:SF34">
    <property type="entry name" value="EMB|CAB62440.1-RELATED"/>
    <property type="match status" value="1"/>
</dbReference>
<organism evidence="2 3">
    <name type="scientific">Camelina sativa</name>
    <name type="common">False flax</name>
    <name type="synonym">Myagrum sativum</name>
    <dbReference type="NCBI Taxonomy" id="90675"/>
    <lineage>
        <taxon>Eukaryota</taxon>
        <taxon>Viridiplantae</taxon>
        <taxon>Streptophyta</taxon>
        <taxon>Embryophyta</taxon>
        <taxon>Tracheophyta</taxon>
        <taxon>Spermatophyta</taxon>
        <taxon>Magnoliopsida</taxon>
        <taxon>eudicotyledons</taxon>
        <taxon>Gunneridae</taxon>
        <taxon>Pentapetalae</taxon>
        <taxon>rosids</taxon>
        <taxon>malvids</taxon>
        <taxon>Brassicales</taxon>
        <taxon>Brassicaceae</taxon>
        <taxon>Camelineae</taxon>
        <taxon>Camelina</taxon>
    </lineage>
</organism>
<name>A0ABM1QL83_CAMSA</name>
<gene>
    <name evidence="3" type="primary">LOC104728415</name>
</gene>
<reference evidence="2" key="1">
    <citation type="journal article" date="2014" name="Nat. Commun.">
        <title>The emerging biofuel crop Camelina sativa retains a highly undifferentiated hexaploid genome structure.</title>
        <authorList>
            <person name="Kagale S."/>
            <person name="Koh C."/>
            <person name="Nixon J."/>
            <person name="Bollina V."/>
            <person name="Clarke W.E."/>
            <person name="Tuteja R."/>
            <person name="Spillane C."/>
            <person name="Robinson S.J."/>
            <person name="Links M.G."/>
            <person name="Clarke C."/>
            <person name="Higgins E.E."/>
            <person name="Huebert T."/>
            <person name="Sharpe A.G."/>
            <person name="Parkin I.A."/>
        </authorList>
    </citation>
    <scope>NUCLEOTIDE SEQUENCE [LARGE SCALE GENOMIC DNA]</scope>
    <source>
        <strain evidence="2">cv. DH55</strain>
    </source>
</reference>
<sequence>MAVYLDDGAINESLKLHKAPRLETLDIALGPYCPTDANVVNWLENAVERRVFVDVHSPVCLPSLKDEDSLVGLLSSCPILNYLHVERHDPDNVTKFSVKVPSLVTLTYLNQTELGEEDVEDIGGSLVIDSAILKKFANIDCSTNSCSIENKPHLDNAVIYVNSNLDDKFIRCLSSIRLFEISLSVCNDFPLSFKQPNDVPICLSTKLEIFGWKKYGGTREEKQVLRYILANSKCLKRVGISLKPRWMWNEKKIMKELKSMYRVSTTSQLLFSTQLEFVADVENN</sequence>
<dbReference type="SMART" id="SM00579">
    <property type="entry name" value="FBD"/>
    <property type="match status" value="1"/>
</dbReference>
<accession>A0ABM1QL83</accession>
<dbReference type="Proteomes" id="UP000694864">
    <property type="component" value="Chromosome 11"/>
</dbReference>
<dbReference type="InterPro" id="IPR006566">
    <property type="entry name" value="FBD"/>
</dbReference>
<dbReference type="RefSeq" id="XP_019087521.1">
    <property type="nucleotide sequence ID" value="XM_019231976.1"/>
</dbReference>
<dbReference type="InterPro" id="IPR050232">
    <property type="entry name" value="FBL13/AtMIF1-like"/>
</dbReference>
<evidence type="ECO:0000313" key="2">
    <source>
        <dbReference type="Proteomes" id="UP000694864"/>
    </source>
</evidence>
<protein>
    <submittedName>
        <fullName evidence="3">F-box/FBD/LRR-repeat protein At1g22000</fullName>
    </submittedName>
</protein>
<evidence type="ECO:0000259" key="1">
    <source>
        <dbReference type="SMART" id="SM00579"/>
    </source>
</evidence>
<keyword evidence="2" id="KW-1185">Reference proteome</keyword>
<reference evidence="3" key="2">
    <citation type="submission" date="2025-08" db="UniProtKB">
        <authorList>
            <consortium name="RefSeq"/>
        </authorList>
    </citation>
    <scope>IDENTIFICATION</scope>
    <source>
        <tissue evidence="3">Leaf</tissue>
    </source>
</reference>
<evidence type="ECO:0000313" key="3">
    <source>
        <dbReference type="RefSeq" id="XP_019087521.1"/>
    </source>
</evidence>
<feature type="domain" description="FBD" evidence="1">
    <location>
        <begin position="201"/>
        <end position="272"/>
    </location>
</feature>
<proteinExistence type="predicted"/>
<dbReference type="Pfam" id="PF08387">
    <property type="entry name" value="FBD"/>
    <property type="match status" value="1"/>
</dbReference>
<dbReference type="PANTHER" id="PTHR31900">
    <property type="entry name" value="F-BOX/RNI SUPERFAMILY PROTEIN-RELATED"/>
    <property type="match status" value="1"/>
</dbReference>
<dbReference type="GeneID" id="104728415"/>